<gene>
    <name evidence="3" type="ORF">DFL_004434</name>
</gene>
<sequence>MTLALKLRLFFLLWIFNSNIILAFAEAESAQSQVDNNGEQGNKDYSLEASGNFDQIFKIQQTYLTVQVDELNPTNTPRARDEKRRLLKELSRGHGKWGDQHPRKKLLDALFSYGRYFERNKPDVDRWSQLYNHVSSKHKRVGTYKNRTISYTQKFAKVERLLRQNHMLCEDIVNEALSYYEIGRDELRKHIADADKAGIVADKMSVSQSLKHIGRDWTDDGVNERNSAFPCILDSIQSLFPKRQDKKYKVLLPGSGLGRLGYEVAALGGFEVTNNEVSAFMNVMYRFIEAQHKRNAFQVYPFVDGWSHHATQDDMFYQLSFPSMTMNNSNVALVEGDFTTVFKGSKDKFDVIITHFFIDTARNIMNYFETISSLLSPGGYWINFGPLLYGTGPWVQLTLDEILAVTEAMGFQFVDAPQTCGALTFPGRKRLLFLIPFVDARRGGSDGGGSRDGGGTSGGGGGSSDTTNKCFDSRANQQEEIYDGPIFSGYYDGQLTFKYRLTKSSSETMQDSTCIGADNHYHTFTYDAVMNIGAITNGILYLLIWELRAFAPWVEDTLETLHHFEKFFV</sequence>
<reference evidence="3 4" key="1">
    <citation type="submission" date="2019-01" db="EMBL/GenBank/DDBJ databases">
        <title>Intercellular communication is required for trap formation in the nematode-trapping fungus Duddingtonia flagrans.</title>
        <authorList>
            <person name="Youssar L."/>
            <person name="Wernet V."/>
            <person name="Hensel N."/>
            <person name="Hildebrandt H.-G."/>
            <person name="Fischer R."/>
        </authorList>
    </citation>
    <scope>NUCLEOTIDE SEQUENCE [LARGE SCALE GENOMIC DNA]</scope>
    <source>
        <strain evidence="3 4">CBS H-5679</strain>
    </source>
</reference>
<feature type="region of interest" description="Disordered" evidence="1">
    <location>
        <begin position="444"/>
        <end position="470"/>
    </location>
</feature>
<dbReference type="SUPFAM" id="SSF53335">
    <property type="entry name" value="S-adenosyl-L-methionine-dependent methyltransferases"/>
    <property type="match status" value="1"/>
</dbReference>
<dbReference type="EMBL" id="SAEB01000006">
    <property type="protein sequence ID" value="RVD86143.1"/>
    <property type="molecule type" value="Genomic_DNA"/>
</dbReference>
<evidence type="ECO:0000256" key="1">
    <source>
        <dbReference type="SAM" id="MobiDB-lite"/>
    </source>
</evidence>
<name>A0A437A4W3_ARTFL</name>
<dbReference type="Pfam" id="PF07942">
    <property type="entry name" value="CARME"/>
    <property type="match status" value="1"/>
</dbReference>
<dbReference type="InterPro" id="IPR012901">
    <property type="entry name" value="CARME"/>
</dbReference>
<accession>A0A437A4W3</accession>
<feature type="compositionally biased region" description="Gly residues" evidence="1">
    <location>
        <begin position="445"/>
        <end position="463"/>
    </location>
</feature>
<dbReference type="InterPro" id="IPR029063">
    <property type="entry name" value="SAM-dependent_MTases_sf"/>
</dbReference>
<dbReference type="OrthoDB" id="978at2759"/>
<dbReference type="PANTHER" id="PTHR12303">
    <property type="entry name" value="CARNOSINE N-METHYLTRANSFERASE"/>
    <property type="match status" value="1"/>
</dbReference>
<dbReference type="CDD" id="cd02440">
    <property type="entry name" value="AdoMet_MTases"/>
    <property type="match status" value="1"/>
</dbReference>
<dbReference type="Proteomes" id="UP000283090">
    <property type="component" value="Unassembled WGS sequence"/>
</dbReference>
<protein>
    <submittedName>
        <fullName evidence="3">Uncharacterized protein</fullName>
    </submittedName>
</protein>
<evidence type="ECO:0000313" key="4">
    <source>
        <dbReference type="Proteomes" id="UP000283090"/>
    </source>
</evidence>
<feature type="chain" id="PRO_5019366367" evidence="2">
    <location>
        <begin position="28"/>
        <end position="569"/>
    </location>
</feature>
<dbReference type="GO" id="GO:0008757">
    <property type="term" value="F:S-adenosylmethionine-dependent methyltransferase activity"/>
    <property type="evidence" value="ECO:0007669"/>
    <property type="project" value="InterPro"/>
</dbReference>
<keyword evidence="4" id="KW-1185">Reference proteome</keyword>
<comment type="caution">
    <text evidence="3">The sequence shown here is derived from an EMBL/GenBank/DDBJ whole genome shotgun (WGS) entry which is preliminary data.</text>
</comment>
<dbReference type="STRING" id="97331.A0A437A4W3"/>
<dbReference type="RefSeq" id="XP_067491687.1">
    <property type="nucleotide sequence ID" value="XM_067633528.1"/>
</dbReference>
<dbReference type="SMART" id="SM01296">
    <property type="entry name" value="N2227"/>
    <property type="match status" value="1"/>
</dbReference>
<feature type="signal peptide" evidence="2">
    <location>
        <begin position="1"/>
        <end position="27"/>
    </location>
</feature>
<organism evidence="3 4">
    <name type="scientific">Arthrobotrys flagrans</name>
    <name type="common">Nematode-trapping fungus</name>
    <name type="synonym">Trichothecium flagrans</name>
    <dbReference type="NCBI Taxonomy" id="97331"/>
    <lineage>
        <taxon>Eukaryota</taxon>
        <taxon>Fungi</taxon>
        <taxon>Dikarya</taxon>
        <taxon>Ascomycota</taxon>
        <taxon>Pezizomycotina</taxon>
        <taxon>Orbiliomycetes</taxon>
        <taxon>Orbiliales</taxon>
        <taxon>Orbiliaceae</taxon>
        <taxon>Arthrobotrys</taxon>
    </lineage>
</organism>
<proteinExistence type="predicted"/>
<keyword evidence="2" id="KW-0732">Signal</keyword>
<dbReference type="PANTHER" id="PTHR12303:SF13">
    <property type="match status" value="1"/>
</dbReference>
<dbReference type="AlphaFoldDB" id="A0A437A4W3"/>
<dbReference type="VEuPathDB" id="FungiDB:DFL_004434"/>
<dbReference type="GeneID" id="93586745"/>
<dbReference type="Gene3D" id="3.40.50.150">
    <property type="entry name" value="Vaccinia Virus protein VP39"/>
    <property type="match status" value="1"/>
</dbReference>
<evidence type="ECO:0000313" key="3">
    <source>
        <dbReference type="EMBL" id="RVD86143.1"/>
    </source>
</evidence>
<evidence type="ECO:0000256" key="2">
    <source>
        <dbReference type="SAM" id="SignalP"/>
    </source>
</evidence>